<name>A0ACA9RYD4_9GLOM</name>
<evidence type="ECO:0000313" key="2">
    <source>
        <dbReference type="Proteomes" id="UP000789920"/>
    </source>
</evidence>
<proteinExistence type="predicted"/>
<protein>
    <submittedName>
        <fullName evidence="1">1869_t:CDS:1</fullName>
    </submittedName>
</protein>
<sequence length="44" mass="5124">MHPEHNHQLIPENASFATSYWKLTTDMKELIKSYTICDIDVSSQ</sequence>
<comment type="caution">
    <text evidence="1">The sequence shown here is derived from an EMBL/GenBank/DDBJ whole genome shotgun (WGS) entry which is preliminary data.</text>
</comment>
<dbReference type="EMBL" id="CAJVQC010080095">
    <property type="protein sequence ID" value="CAG8817690.1"/>
    <property type="molecule type" value="Genomic_DNA"/>
</dbReference>
<reference evidence="1" key="1">
    <citation type="submission" date="2021-06" db="EMBL/GenBank/DDBJ databases">
        <authorList>
            <person name="Kallberg Y."/>
            <person name="Tangrot J."/>
            <person name="Rosling A."/>
        </authorList>
    </citation>
    <scope>NUCLEOTIDE SEQUENCE</scope>
    <source>
        <strain evidence="1">MA461A</strain>
    </source>
</reference>
<gene>
    <name evidence="1" type="ORF">RPERSI_LOCUS24747</name>
</gene>
<dbReference type="Proteomes" id="UP000789920">
    <property type="component" value="Unassembled WGS sequence"/>
</dbReference>
<organism evidence="1 2">
    <name type="scientific">Racocetra persica</name>
    <dbReference type="NCBI Taxonomy" id="160502"/>
    <lineage>
        <taxon>Eukaryota</taxon>
        <taxon>Fungi</taxon>
        <taxon>Fungi incertae sedis</taxon>
        <taxon>Mucoromycota</taxon>
        <taxon>Glomeromycotina</taxon>
        <taxon>Glomeromycetes</taxon>
        <taxon>Diversisporales</taxon>
        <taxon>Gigasporaceae</taxon>
        <taxon>Racocetra</taxon>
    </lineage>
</organism>
<evidence type="ECO:0000313" key="1">
    <source>
        <dbReference type="EMBL" id="CAG8817690.1"/>
    </source>
</evidence>
<accession>A0ACA9RYD4</accession>
<keyword evidence="2" id="KW-1185">Reference proteome</keyword>
<feature type="non-terminal residue" evidence="1">
    <location>
        <position position="44"/>
    </location>
</feature>